<dbReference type="GO" id="GO:0006565">
    <property type="term" value="P:L-serine catabolic process"/>
    <property type="evidence" value="ECO:0007669"/>
    <property type="project" value="TreeGrafter"/>
</dbReference>
<evidence type="ECO:0000313" key="12">
    <source>
        <dbReference type="EMBL" id="KAH7152390.1"/>
    </source>
</evidence>
<dbReference type="EC" id="4.3.1.17" evidence="5"/>
<keyword evidence="8" id="KW-0663">Pyridoxal phosphate</keyword>
<dbReference type="GO" id="GO:0006094">
    <property type="term" value="P:gluconeogenesis"/>
    <property type="evidence" value="ECO:0007669"/>
    <property type="project" value="UniProtKB-KW"/>
</dbReference>
<evidence type="ECO:0000256" key="3">
    <source>
        <dbReference type="ARBA" id="ARBA00004742"/>
    </source>
</evidence>
<dbReference type="PANTHER" id="PTHR48078">
    <property type="entry name" value="THREONINE DEHYDRATASE, MITOCHONDRIAL-RELATED"/>
    <property type="match status" value="1"/>
</dbReference>
<comment type="cofactor">
    <cofactor evidence="1">
        <name>pyridoxal 5'-phosphate</name>
        <dbReference type="ChEBI" id="CHEBI:597326"/>
    </cofactor>
</comment>
<dbReference type="Pfam" id="PF00291">
    <property type="entry name" value="PALP"/>
    <property type="match status" value="1"/>
</dbReference>
<evidence type="ECO:0000256" key="9">
    <source>
        <dbReference type="ARBA" id="ARBA00023239"/>
    </source>
</evidence>
<comment type="subcellular location">
    <subcellularLocation>
        <location evidence="2">Cytoplasm</location>
    </subcellularLocation>
</comment>
<dbReference type="OrthoDB" id="7773036at2759"/>
<dbReference type="GO" id="GO:0006567">
    <property type="term" value="P:L-threonine catabolic process"/>
    <property type="evidence" value="ECO:0007669"/>
    <property type="project" value="TreeGrafter"/>
</dbReference>
<organism evidence="12 13">
    <name type="scientific">Dactylonectria estremocensis</name>
    <dbReference type="NCBI Taxonomy" id="1079267"/>
    <lineage>
        <taxon>Eukaryota</taxon>
        <taxon>Fungi</taxon>
        <taxon>Dikarya</taxon>
        <taxon>Ascomycota</taxon>
        <taxon>Pezizomycotina</taxon>
        <taxon>Sordariomycetes</taxon>
        <taxon>Hypocreomycetidae</taxon>
        <taxon>Hypocreales</taxon>
        <taxon>Nectriaceae</taxon>
        <taxon>Dactylonectria</taxon>
    </lineage>
</organism>
<dbReference type="InterPro" id="IPR036052">
    <property type="entry name" value="TrpB-like_PALP_sf"/>
</dbReference>
<comment type="pathway">
    <text evidence="3">Carbohydrate biosynthesis; gluconeogenesis.</text>
</comment>
<dbReference type="InterPro" id="IPR001926">
    <property type="entry name" value="TrpB-like_PALP"/>
</dbReference>
<dbReference type="EMBL" id="JAGMUU010000005">
    <property type="protein sequence ID" value="KAH7152390.1"/>
    <property type="molecule type" value="Genomic_DNA"/>
</dbReference>
<evidence type="ECO:0000256" key="6">
    <source>
        <dbReference type="ARBA" id="ARBA00022432"/>
    </source>
</evidence>
<dbReference type="InterPro" id="IPR000634">
    <property type="entry name" value="Ser/Thr_deHydtase_PyrdxlP-BS"/>
</dbReference>
<comment type="catalytic activity">
    <reaction evidence="10">
        <text>L-serine = pyruvate + NH4(+)</text>
        <dbReference type="Rhea" id="RHEA:19169"/>
        <dbReference type="ChEBI" id="CHEBI:15361"/>
        <dbReference type="ChEBI" id="CHEBI:28938"/>
        <dbReference type="ChEBI" id="CHEBI:33384"/>
        <dbReference type="EC" id="4.3.1.17"/>
    </reaction>
</comment>
<reference evidence="12" key="1">
    <citation type="journal article" date="2021" name="Nat. Commun.">
        <title>Genetic determinants of endophytism in the Arabidopsis root mycobiome.</title>
        <authorList>
            <person name="Mesny F."/>
            <person name="Miyauchi S."/>
            <person name="Thiergart T."/>
            <person name="Pickel B."/>
            <person name="Atanasova L."/>
            <person name="Karlsson M."/>
            <person name="Huettel B."/>
            <person name="Barry K.W."/>
            <person name="Haridas S."/>
            <person name="Chen C."/>
            <person name="Bauer D."/>
            <person name="Andreopoulos W."/>
            <person name="Pangilinan J."/>
            <person name="LaButti K."/>
            <person name="Riley R."/>
            <person name="Lipzen A."/>
            <person name="Clum A."/>
            <person name="Drula E."/>
            <person name="Henrissat B."/>
            <person name="Kohler A."/>
            <person name="Grigoriev I.V."/>
            <person name="Martin F.M."/>
            <person name="Hacquard S."/>
        </authorList>
    </citation>
    <scope>NUCLEOTIDE SEQUENCE</scope>
    <source>
        <strain evidence="12">MPI-CAGE-AT-0021</strain>
    </source>
</reference>
<evidence type="ECO:0000259" key="11">
    <source>
        <dbReference type="Pfam" id="PF00291"/>
    </source>
</evidence>
<dbReference type="GO" id="GO:0030170">
    <property type="term" value="F:pyridoxal phosphate binding"/>
    <property type="evidence" value="ECO:0007669"/>
    <property type="project" value="InterPro"/>
</dbReference>
<comment type="caution">
    <text evidence="12">The sequence shown here is derived from an EMBL/GenBank/DDBJ whole genome shotgun (WGS) entry which is preliminary data.</text>
</comment>
<protein>
    <recommendedName>
        <fullName evidence="5">L-serine ammonia-lyase</fullName>
        <ecNumber evidence="5">4.3.1.17</ecNumber>
    </recommendedName>
</protein>
<dbReference type="PROSITE" id="PS00165">
    <property type="entry name" value="DEHYDRATASE_SER_THR"/>
    <property type="match status" value="1"/>
</dbReference>
<feature type="domain" description="Tryptophan synthase beta chain-like PALP" evidence="11">
    <location>
        <begin position="13"/>
        <end position="315"/>
    </location>
</feature>
<dbReference type="GO" id="GO:0003941">
    <property type="term" value="F:L-serine ammonia-lyase activity"/>
    <property type="evidence" value="ECO:0007669"/>
    <property type="project" value="UniProtKB-EC"/>
</dbReference>
<dbReference type="InterPro" id="IPR050147">
    <property type="entry name" value="Ser/Thr_Dehydratase"/>
</dbReference>
<dbReference type="AlphaFoldDB" id="A0A9P9F2K1"/>
<evidence type="ECO:0000256" key="8">
    <source>
        <dbReference type="ARBA" id="ARBA00022898"/>
    </source>
</evidence>
<gene>
    <name evidence="12" type="ORF">B0J13DRAFT_262377</name>
</gene>
<sequence>MGSLDSDSKLPWFKTPCIYSPQLSQAAGCNIHLKLENLQPSGSFKSRGIGNLMTRAAAAASGPVHFYCSSGGNAGLACATSALALKQPATIVVPILTPPLMKKKLSELGVEVHQVGENWAVADKYLRDELLAKDPAGVYVPPFDHPHVWEGAATMIPEIKEQVEHVIDGIVCSVGGGGLLNGIMQGIESLSWPGAKPQVLALETTGADSLNASIQAESHVTLPGITSIAISLGAPRVSEQTWKWSQSANLQSIVVSDADAAMSCVRFANDARHLVEAACGAAIAPAYRGILRERLGRGLSDEEWRFKHVVLVVCGGSNITLDILQAYIDKYSDESCIKV</sequence>
<keyword evidence="9" id="KW-0456">Lyase</keyword>
<dbReference type="GO" id="GO:0009097">
    <property type="term" value="P:isoleucine biosynthetic process"/>
    <property type="evidence" value="ECO:0007669"/>
    <property type="project" value="TreeGrafter"/>
</dbReference>
<evidence type="ECO:0000256" key="7">
    <source>
        <dbReference type="ARBA" id="ARBA00022490"/>
    </source>
</evidence>
<evidence type="ECO:0000256" key="2">
    <source>
        <dbReference type="ARBA" id="ARBA00004496"/>
    </source>
</evidence>
<dbReference type="Proteomes" id="UP000717696">
    <property type="component" value="Unassembled WGS sequence"/>
</dbReference>
<evidence type="ECO:0000256" key="4">
    <source>
        <dbReference type="ARBA" id="ARBA00010869"/>
    </source>
</evidence>
<name>A0A9P9F2K1_9HYPO</name>
<keyword evidence="13" id="KW-1185">Reference proteome</keyword>
<dbReference type="GO" id="GO:0004794">
    <property type="term" value="F:threonine deaminase activity"/>
    <property type="evidence" value="ECO:0007669"/>
    <property type="project" value="TreeGrafter"/>
</dbReference>
<dbReference type="Gene3D" id="3.40.50.1100">
    <property type="match status" value="2"/>
</dbReference>
<comment type="similarity">
    <text evidence="4">Belongs to the serine/threonine dehydratase family.</text>
</comment>
<accession>A0A9P9F2K1</accession>
<keyword evidence="7" id="KW-0963">Cytoplasm</keyword>
<evidence type="ECO:0000256" key="1">
    <source>
        <dbReference type="ARBA" id="ARBA00001933"/>
    </source>
</evidence>
<dbReference type="FunFam" id="3.40.50.1100:FF:000040">
    <property type="entry name" value="L-serine dehydratase, putative"/>
    <property type="match status" value="1"/>
</dbReference>
<proteinExistence type="inferred from homology"/>
<evidence type="ECO:0000313" key="13">
    <source>
        <dbReference type="Proteomes" id="UP000717696"/>
    </source>
</evidence>
<evidence type="ECO:0000256" key="5">
    <source>
        <dbReference type="ARBA" id="ARBA00012093"/>
    </source>
</evidence>
<keyword evidence="6" id="KW-0312">Gluconeogenesis</keyword>
<evidence type="ECO:0000256" key="10">
    <source>
        <dbReference type="ARBA" id="ARBA00049406"/>
    </source>
</evidence>
<dbReference type="SUPFAM" id="SSF53686">
    <property type="entry name" value="Tryptophan synthase beta subunit-like PLP-dependent enzymes"/>
    <property type="match status" value="1"/>
</dbReference>
<dbReference type="GO" id="GO:0005737">
    <property type="term" value="C:cytoplasm"/>
    <property type="evidence" value="ECO:0007669"/>
    <property type="project" value="UniProtKB-SubCell"/>
</dbReference>
<dbReference type="PANTHER" id="PTHR48078:SF2">
    <property type="entry name" value="CATABOLIC L-SERINE_THREONINE DEHYDRATASE"/>
    <property type="match status" value="1"/>
</dbReference>